<name>A0ACB9KBJ5_9ASTR</name>
<sequence length="107" mass="11951">MTSLQQKQPINSVSDERKRKKLISNRESAHGATQASAEVSSENNVLRAQLTALTDRLQSLNNVLYVAQEVSDRAMDIPEVPNTLLEPWQLPCPVQPITASNISMFQY</sequence>
<proteinExistence type="predicted"/>
<accession>A0ACB9KBJ5</accession>
<gene>
    <name evidence="1" type="ORF">L1987_03676</name>
</gene>
<protein>
    <submittedName>
        <fullName evidence="1">Uncharacterized protein</fullName>
    </submittedName>
</protein>
<comment type="caution">
    <text evidence="1">The sequence shown here is derived from an EMBL/GenBank/DDBJ whole genome shotgun (WGS) entry which is preliminary data.</text>
</comment>
<keyword evidence="2" id="KW-1185">Reference proteome</keyword>
<reference evidence="2" key="1">
    <citation type="journal article" date="2022" name="Mol. Ecol. Resour.">
        <title>The genomes of chicory, endive, great burdock and yacon provide insights into Asteraceae palaeo-polyploidization history and plant inulin production.</title>
        <authorList>
            <person name="Fan W."/>
            <person name="Wang S."/>
            <person name="Wang H."/>
            <person name="Wang A."/>
            <person name="Jiang F."/>
            <person name="Liu H."/>
            <person name="Zhao H."/>
            <person name="Xu D."/>
            <person name="Zhang Y."/>
        </authorList>
    </citation>
    <scope>NUCLEOTIDE SEQUENCE [LARGE SCALE GENOMIC DNA]</scope>
    <source>
        <strain evidence="2">cv. Yunnan</strain>
    </source>
</reference>
<dbReference type="EMBL" id="CM042018">
    <property type="protein sequence ID" value="KAI3829550.1"/>
    <property type="molecule type" value="Genomic_DNA"/>
</dbReference>
<reference evidence="1 2" key="2">
    <citation type="journal article" date="2022" name="Mol. Ecol. Resour.">
        <title>The genomes of chicory, endive, great burdock and yacon provide insights into Asteraceae paleo-polyploidization history and plant inulin production.</title>
        <authorList>
            <person name="Fan W."/>
            <person name="Wang S."/>
            <person name="Wang H."/>
            <person name="Wang A."/>
            <person name="Jiang F."/>
            <person name="Liu H."/>
            <person name="Zhao H."/>
            <person name="Xu D."/>
            <person name="Zhang Y."/>
        </authorList>
    </citation>
    <scope>NUCLEOTIDE SEQUENCE [LARGE SCALE GENOMIC DNA]</scope>
    <source>
        <strain evidence="2">cv. Yunnan</strain>
        <tissue evidence="1">Leaves</tissue>
    </source>
</reference>
<evidence type="ECO:0000313" key="1">
    <source>
        <dbReference type="EMBL" id="KAI3829550.1"/>
    </source>
</evidence>
<organism evidence="1 2">
    <name type="scientific">Smallanthus sonchifolius</name>
    <dbReference type="NCBI Taxonomy" id="185202"/>
    <lineage>
        <taxon>Eukaryota</taxon>
        <taxon>Viridiplantae</taxon>
        <taxon>Streptophyta</taxon>
        <taxon>Embryophyta</taxon>
        <taxon>Tracheophyta</taxon>
        <taxon>Spermatophyta</taxon>
        <taxon>Magnoliopsida</taxon>
        <taxon>eudicotyledons</taxon>
        <taxon>Gunneridae</taxon>
        <taxon>Pentapetalae</taxon>
        <taxon>asterids</taxon>
        <taxon>campanulids</taxon>
        <taxon>Asterales</taxon>
        <taxon>Asteraceae</taxon>
        <taxon>Asteroideae</taxon>
        <taxon>Heliantheae alliance</taxon>
        <taxon>Millerieae</taxon>
        <taxon>Smallanthus</taxon>
    </lineage>
</organism>
<evidence type="ECO:0000313" key="2">
    <source>
        <dbReference type="Proteomes" id="UP001056120"/>
    </source>
</evidence>
<dbReference type="Proteomes" id="UP001056120">
    <property type="component" value="Linkage Group LG01"/>
</dbReference>